<dbReference type="AlphaFoldDB" id="A0A078I8Q1"/>
<evidence type="ECO:0000313" key="3">
    <source>
        <dbReference type="Proteomes" id="UP000028999"/>
    </source>
</evidence>
<protein>
    <submittedName>
        <fullName evidence="2">BnaA06g38960D protein</fullName>
    </submittedName>
</protein>
<organism evidence="2 3">
    <name type="scientific">Brassica napus</name>
    <name type="common">Rape</name>
    <dbReference type="NCBI Taxonomy" id="3708"/>
    <lineage>
        <taxon>Eukaryota</taxon>
        <taxon>Viridiplantae</taxon>
        <taxon>Streptophyta</taxon>
        <taxon>Embryophyta</taxon>
        <taxon>Tracheophyta</taxon>
        <taxon>Spermatophyta</taxon>
        <taxon>Magnoliopsida</taxon>
        <taxon>eudicotyledons</taxon>
        <taxon>Gunneridae</taxon>
        <taxon>Pentapetalae</taxon>
        <taxon>rosids</taxon>
        <taxon>malvids</taxon>
        <taxon>Brassicales</taxon>
        <taxon>Brassicaceae</taxon>
        <taxon>Brassiceae</taxon>
        <taxon>Brassica</taxon>
    </lineage>
</organism>
<accession>A0A078I8Q1</accession>
<feature type="compositionally biased region" description="Polar residues" evidence="1">
    <location>
        <begin position="21"/>
        <end position="37"/>
    </location>
</feature>
<reference evidence="2 3" key="1">
    <citation type="journal article" date="2014" name="Science">
        <title>Plant genetics. Early allopolyploid evolution in the post-Neolithic Brassica napus oilseed genome.</title>
        <authorList>
            <person name="Chalhoub B."/>
            <person name="Denoeud F."/>
            <person name="Liu S."/>
            <person name="Parkin I.A."/>
            <person name="Tang H."/>
            <person name="Wang X."/>
            <person name="Chiquet J."/>
            <person name="Belcram H."/>
            <person name="Tong C."/>
            <person name="Samans B."/>
            <person name="Correa M."/>
            <person name="Da Silva C."/>
            <person name="Just J."/>
            <person name="Falentin C."/>
            <person name="Koh C.S."/>
            <person name="Le Clainche I."/>
            <person name="Bernard M."/>
            <person name="Bento P."/>
            <person name="Noel B."/>
            <person name="Labadie K."/>
            <person name="Alberti A."/>
            <person name="Charles M."/>
            <person name="Arnaud D."/>
            <person name="Guo H."/>
            <person name="Daviaud C."/>
            <person name="Alamery S."/>
            <person name="Jabbari K."/>
            <person name="Zhao M."/>
            <person name="Edger P.P."/>
            <person name="Chelaifa H."/>
            <person name="Tack D."/>
            <person name="Lassalle G."/>
            <person name="Mestiri I."/>
            <person name="Schnel N."/>
            <person name="Le Paslier M.C."/>
            <person name="Fan G."/>
            <person name="Renault V."/>
            <person name="Bayer P.E."/>
            <person name="Golicz A.A."/>
            <person name="Manoli S."/>
            <person name="Lee T.H."/>
            <person name="Thi V.H."/>
            <person name="Chalabi S."/>
            <person name="Hu Q."/>
            <person name="Fan C."/>
            <person name="Tollenaere R."/>
            <person name="Lu Y."/>
            <person name="Battail C."/>
            <person name="Shen J."/>
            <person name="Sidebottom C.H."/>
            <person name="Wang X."/>
            <person name="Canaguier A."/>
            <person name="Chauveau A."/>
            <person name="Berard A."/>
            <person name="Deniot G."/>
            <person name="Guan M."/>
            <person name="Liu Z."/>
            <person name="Sun F."/>
            <person name="Lim Y.P."/>
            <person name="Lyons E."/>
            <person name="Town C.D."/>
            <person name="Bancroft I."/>
            <person name="Wang X."/>
            <person name="Meng J."/>
            <person name="Ma J."/>
            <person name="Pires J.C."/>
            <person name="King G.J."/>
            <person name="Brunel D."/>
            <person name="Delourme R."/>
            <person name="Renard M."/>
            <person name="Aury J.M."/>
            <person name="Adams K.L."/>
            <person name="Batley J."/>
            <person name="Snowdon R.J."/>
            <person name="Tost J."/>
            <person name="Edwards D."/>
            <person name="Zhou Y."/>
            <person name="Hua W."/>
            <person name="Sharpe A.G."/>
            <person name="Paterson A.H."/>
            <person name="Guan C."/>
            <person name="Wincker P."/>
        </authorList>
    </citation>
    <scope>NUCLEOTIDE SEQUENCE [LARGE SCALE GENOMIC DNA]</scope>
    <source>
        <strain evidence="3">cv. Darmor-bzh</strain>
    </source>
</reference>
<dbReference type="EMBL" id="LK032707">
    <property type="protein sequence ID" value="CDY47300.1"/>
    <property type="molecule type" value="Genomic_DNA"/>
</dbReference>
<dbReference type="Proteomes" id="UP000028999">
    <property type="component" value="Unassembled WGS sequence"/>
</dbReference>
<name>A0A078I8Q1_BRANA</name>
<dbReference type="PaxDb" id="3708-A0A078I8Q1"/>
<evidence type="ECO:0000313" key="2">
    <source>
        <dbReference type="EMBL" id="CDY47300.1"/>
    </source>
</evidence>
<dbReference type="Gramene" id="CDY47300">
    <property type="protein sequence ID" value="CDY47300"/>
    <property type="gene ID" value="GSBRNA2T00087129001"/>
</dbReference>
<evidence type="ECO:0000256" key="1">
    <source>
        <dbReference type="SAM" id="MobiDB-lite"/>
    </source>
</evidence>
<feature type="region of interest" description="Disordered" evidence="1">
    <location>
        <begin position="1"/>
        <end position="37"/>
    </location>
</feature>
<keyword evidence="3" id="KW-1185">Reference proteome</keyword>
<gene>
    <name evidence="2" type="primary">BnaA06g38960D</name>
    <name evidence="2" type="ORF">GSBRNA2T00087129001</name>
</gene>
<proteinExistence type="predicted"/>
<sequence>MFPARSARSETYDVLGGEQTPIGNTETVNDNSRTASPVATLDNQRPVTLLSRPNSSVDIVAVQDTSLRKMTLQSSLDYGKEETA</sequence>